<dbReference type="Gene3D" id="3.40.190.290">
    <property type="match status" value="1"/>
</dbReference>
<comment type="similarity">
    <text evidence="1">Belongs to the LysR transcriptional regulatory family.</text>
</comment>
<dbReference type="PANTHER" id="PTHR30126:SF100">
    <property type="entry name" value="LYSR-FAMILY TRANSCRIPTIONAL REGULATOR"/>
    <property type="match status" value="1"/>
</dbReference>
<keyword evidence="3 6" id="KW-0238">DNA-binding</keyword>
<dbReference type="Gene3D" id="1.10.10.10">
    <property type="entry name" value="Winged helix-like DNA-binding domain superfamily/Winged helix DNA-binding domain"/>
    <property type="match status" value="1"/>
</dbReference>
<evidence type="ECO:0000256" key="1">
    <source>
        <dbReference type="ARBA" id="ARBA00009437"/>
    </source>
</evidence>
<gene>
    <name evidence="6" type="ORF">SAMN02745906_2329</name>
</gene>
<evidence type="ECO:0000256" key="4">
    <source>
        <dbReference type="ARBA" id="ARBA00023163"/>
    </source>
</evidence>
<dbReference type="SUPFAM" id="SSF46785">
    <property type="entry name" value="Winged helix' DNA-binding domain"/>
    <property type="match status" value="1"/>
</dbReference>
<reference evidence="6 7" key="1">
    <citation type="submission" date="2016-10" db="EMBL/GenBank/DDBJ databases">
        <authorList>
            <person name="Varghese N."/>
            <person name="Submissions S."/>
        </authorList>
    </citation>
    <scope>NUCLEOTIDE SEQUENCE [LARGE SCALE GENOMIC DNA]</scope>
    <source>
        <strain evidence="6 7">ATCC 19403</strain>
    </source>
</reference>
<dbReference type="SUPFAM" id="SSF53850">
    <property type="entry name" value="Periplasmic binding protein-like II"/>
    <property type="match status" value="1"/>
</dbReference>
<dbReference type="Pfam" id="PF03466">
    <property type="entry name" value="LysR_substrate"/>
    <property type="match status" value="1"/>
</dbReference>
<evidence type="ECO:0000313" key="6">
    <source>
        <dbReference type="EMBL" id="SET84083.1"/>
    </source>
</evidence>
<proteinExistence type="inferred from homology"/>
<dbReference type="GO" id="GO:0003677">
    <property type="term" value="F:DNA binding"/>
    <property type="evidence" value="ECO:0007669"/>
    <property type="project" value="UniProtKB-KW"/>
</dbReference>
<keyword evidence="2" id="KW-0805">Transcription regulation</keyword>
<evidence type="ECO:0000256" key="2">
    <source>
        <dbReference type="ARBA" id="ARBA00023015"/>
    </source>
</evidence>
<dbReference type="CDD" id="cd05466">
    <property type="entry name" value="PBP2_LTTR_substrate"/>
    <property type="match status" value="1"/>
</dbReference>
<dbReference type="InterPro" id="IPR036388">
    <property type="entry name" value="WH-like_DNA-bd_sf"/>
</dbReference>
<dbReference type="InterPro" id="IPR036390">
    <property type="entry name" value="WH_DNA-bd_sf"/>
</dbReference>
<feature type="domain" description="HTH lysR-type" evidence="5">
    <location>
        <begin position="6"/>
        <end position="63"/>
    </location>
</feature>
<evidence type="ECO:0000313" key="7">
    <source>
        <dbReference type="Proteomes" id="UP000198970"/>
    </source>
</evidence>
<accession>A0ABY1C9S2</accession>
<evidence type="ECO:0000259" key="5">
    <source>
        <dbReference type="PROSITE" id="PS50931"/>
    </source>
</evidence>
<dbReference type="Proteomes" id="UP000198970">
    <property type="component" value="Chromosome I"/>
</dbReference>
<keyword evidence="7" id="KW-1185">Reference proteome</keyword>
<dbReference type="InterPro" id="IPR000847">
    <property type="entry name" value="LysR_HTH_N"/>
</dbReference>
<dbReference type="PROSITE" id="PS50931">
    <property type="entry name" value="HTH_LYSR"/>
    <property type="match status" value="1"/>
</dbReference>
<dbReference type="PANTHER" id="PTHR30126">
    <property type="entry name" value="HTH-TYPE TRANSCRIPTIONAL REGULATOR"/>
    <property type="match status" value="1"/>
</dbReference>
<name>A0ABY1C9S2_9FIRM</name>
<organism evidence="6 7">
    <name type="scientific">Lacrimispora sphenoides JCM 1415</name>
    <dbReference type="NCBI Taxonomy" id="1297793"/>
    <lineage>
        <taxon>Bacteria</taxon>
        <taxon>Bacillati</taxon>
        <taxon>Bacillota</taxon>
        <taxon>Clostridia</taxon>
        <taxon>Lachnospirales</taxon>
        <taxon>Lachnospiraceae</taxon>
        <taxon>Lacrimispora</taxon>
    </lineage>
</organism>
<dbReference type="EMBL" id="LT630003">
    <property type="protein sequence ID" value="SET84083.1"/>
    <property type="molecule type" value="Genomic_DNA"/>
</dbReference>
<keyword evidence="4" id="KW-0804">Transcription</keyword>
<protein>
    <submittedName>
        <fullName evidence="6">DNA-binding transcriptional regulator, LysR family</fullName>
    </submittedName>
</protein>
<sequence length="299" mass="34016">MALLFMDLKRLHTFLILSEIKNFTKTAEYLHYAQSNVTTQIQQLEEELGVRLFERIGKNITLTPEGEELIVYARQMLDLLNDLKRKFADKNDYGRITIGASESICIYRLPEIIKSYQIEQPNIELFLKVLDTTDFMPLLTNNTIDIAFTLDVPISNSSIITELQIDETICAFSVPEYPLAKREEVMIEDFSGIPLILTGRGCCYRKMFEKALTEASITPKVVLETSSLQVIKQTVLSGLGVCVLPQLSVQKELESGELVPLNYMTNYKIASQLIYHRDKWISKSLKDFIATAKKVSAID</sequence>
<dbReference type="InterPro" id="IPR005119">
    <property type="entry name" value="LysR_subst-bd"/>
</dbReference>
<dbReference type="PRINTS" id="PR00039">
    <property type="entry name" value="HTHLYSR"/>
</dbReference>
<evidence type="ECO:0000256" key="3">
    <source>
        <dbReference type="ARBA" id="ARBA00023125"/>
    </source>
</evidence>
<dbReference type="Pfam" id="PF00126">
    <property type="entry name" value="HTH_1"/>
    <property type="match status" value="1"/>
</dbReference>